<protein>
    <submittedName>
        <fullName evidence="3">Uncharacterized protein</fullName>
    </submittedName>
</protein>
<evidence type="ECO:0000256" key="2">
    <source>
        <dbReference type="SAM" id="Phobius"/>
    </source>
</evidence>
<reference evidence="3" key="1">
    <citation type="submission" date="2014-05" db="EMBL/GenBank/DDBJ databases">
        <authorList>
            <person name="Chronopoulou M."/>
        </authorList>
    </citation>
    <scope>NUCLEOTIDE SEQUENCE</scope>
    <source>
        <tissue evidence="3">Whole organism</tissue>
    </source>
</reference>
<feature type="transmembrane region" description="Helical" evidence="2">
    <location>
        <begin position="47"/>
        <end position="67"/>
    </location>
</feature>
<sequence length="152" mass="17697">MDEKLDGELSPIKSEPSPSERKKNKWSFIQNISLEPPMRKACRCIPLGYITQFIGLILSVFGVWVAYMQYYFVQFNPRTTLENYFDFLFMLGYLLCNISLIVGAYLYKRGFLIPWLIYSILPGIIFVSLKTVVYSEDERYAPYIITAGIFII</sequence>
<evidence type="ECO:0000256" key="1">
    <source>
        <dbReference type="SAM" id="MobiDB-lite"/>
    </source>
</evidence>
<feature type="non-terminal residue" evidence="3">
    <location>
        <position position="152"/>
    </location>
</feature>
<name>A0A0K2UD43_LEPSM</name>
<feature type="region of interest" description="Disordered" evidence="1">
    <location>
        <begin position="1"/>
        <end position="22"/>
    </location>
</feature>
<keyword evidence="2" id="KW-0812">Transmembrane</keyword>
<organism evidence="3">
    <name type="scientific">Lepeophtheirus salmonis</name>
    <name type="common">Salmon louse</name>
    <name type="synonym">Caligus salmonis</name>
    <dbReference type="NCBI Taxonomy" id="72036"/>
    <lineage>
        <taxon>Eukaryota</taxon>
        <taxon>Metazoa</taxon>
        <taxon>Ecdysozoa</taxon>
        <taxon>Arthropoda</taxon>
        <taxon>Crustacea</taxon>
        <taxon>Multicrustacea</taxon>
        <taxon>Hexanauplia</taxon>
        <taxon>Copepoda</taxon>
        <taxon>Siphonostomatoida</taxon>
        <taxon>Caligidae</taxon>
        <taxon>Lepeophtheirus</taxon>
    </lineage>
</organism>
<feature type="transmembrane region" description="Helical" evidence="2">
    <location>
        <begin position="87"/>
        <end position="107"/>
    </location>
</feature>
<feature type="transmembrane region" description="Helical" evidence="2">
    <location>
        <begin position="112"/>
        <end position="133"/>
    </location>
</feature>
<evidence type="ECO:0000313" key="3">
    <source>
        <dbReference type="EMBL" id="CDW35960.1"/>
    </source>
</evidence>
<keyword evidence="2" id="KW-1133">Transmembrane helix</keyword>
<dbReference type="EMBL" id="HACA01018599">
    <property type="protein sequence ID" value="CDW35960.1"/>
    <property type="molecule type" value="Transcribed_RNA"/>
</dbReference>
<proteinExistence type="predicted"/>
<keyword evidence="2" id="KW-0472">Membrane</keyword>
<accession>A0A0K2UD43</accession>
<dbReference type="AlphaFoldDB" id="A0A0K2UD43"/>